<reference evidence="1" key="1">
    <citation type="submission" date="2015-11" db="EMBL/GenBank/DDBJ databases">
        <title>De novo transcriptome assembly of four potential Pierce s Disease insect vectors from Arizona vineyards.</title>
        <authorList>
            <person name="Tassone E.E."/>
        </authorList>
    </citation>
    <scope>NUCLEOTIDE SEQUENCE</scope>
</reference>
<evidence type="ECO:0000313" key="1">
    <source>
        <dbReference type="EMBL" id="JAT27428.1"/>
    </source>
</evidence>
<name>A0A1B6LUR4_9HEMI</name>
<gene>
    <name evidence="1" type="ORF">g.43108</name>
</gene>
<organism evidence="1">
    <name type="scientific">Graphocephala atropunctata</name>
    <dbReference type="NCBI Taxonomy" id="36148"/>
    <lineage>
        <taxon>Eukaryota</taxon>
        <taxon>Metazoa</taxon>
        <taxon>Ecdysozoa</taxon>
        <taxon>Arthropoda</taxon>
        <taxon>Hexapoda</taxon>
        <taxon>Insecta</taxon>
        <taxon>Pterygota</taxon>
        <taxon>Neoptera</taxon>
        <taxon>Paraneoptera</taxon>
        <taxon>Hemiptera</taxon>
        <taxon>Auchenorrhyncha</taxon>
        <taxon>Membracoidea</taxon>
        <taxon>Cicadellidae</taxon>
        <taxon>Cicadellinae</taxon>
        <taxon>Cicadellini</taxon>
        <taxon>Graphocephala</taxon>
    </lineage>
</organism>
<proteinExistence type="predicted"/>
<accession>A0A1B6LUR4</accession>
<sequence>MLSLFSIYKSMSERGNEQVQAAYKAYITCKRQYRQHLNQAKRQAVEKFIEDAPNQCKVAWDVISQEQCLSRTQHLTLDPQELNHYFTNSVKELVNTIPDTNTVVSDFLGQVHKKKTISIGRKSTLIRKDIHSHDTRNKTKLDTPQHRLAKLGSSYLVLALDGKDVCRLL</sequence>
<protein>
    <submittedName>
        <fullName evidence="1">Uncharacterized protein</fullName>
    </submittedName>
</protein>
<dbReference type="EMBL" id="GEBQ01012549">
    <property type="protein sequence ID" value="JAT27428.1"/>
    <property type="molecule type" value="Transcribed_RNA"/>
</dbReference>
<dbReference type="AlphaFoldDB" id="A0A1B6LUR4"/>